<dbReference type="Proteomes" id="UP001207228">
    <property type="component" value="Unassembled WGS sequence"/>
</dbReference>
<proteinExistence type="inferred from homology"/>
<evidence type="ECO:0000256" key="2">
    <source>
        <dbReference type="ARBA" id="ARBA00022801"/>
    </source>
</evidence>
<evidence type="ECO:0000256" key="7">
    <source>
        <dbReference type="RuleBase" id="RU361153"/>
    </source>
</evidence>
<dbReference type="InterPro" id="IPR008979">
    <property type="entry name" value="Galactose-bd-like_sf"/>
</dbReference>
<dbReference type="InterPro" id="IPR050386">
    <property type="entry name" value="Glycosyl_hydrolase_5"/>
</dbReference>
<keyword evidence="2 7" id="KW-0378">Hydrolase</keyword>
<dbReference type="CDD" id="cd04080">
    <property type="entry name" value="CBM6_cellulase-like"/>
    <property type="match status" value="1"/>
</dbReference>
<organism evidence="9 10">
    <name type="scientific">Pontibacter anaerobius</name>
    <dbReference type="NCBI Taxonomy" id="2993940"/>
    <lineage>
        <taxon>Bacteria</taxon>
        <taxon>Pseudomonadati</taxon>
        <taxon>Bacteroidota</taxon>
        <taxon>Cytophagia</taxon>
        <taxon>Cytophagales</taxon>
        <taxon>Hymenobacteraceae</taxon>
        <taxon>Pontibacter</taxon>
    </lineage>
</organism>
<dbReference type="Pfam" id="PF03422">
    <property type="entry name" value="CBM_6"/>
    <property type="match status" value="1"/>
</dbReference>
<dbReference type="SUPFAM" id="SSF51445">
    <property type="entry name" value="(Trans)glycosidases"/>
    <property type="match status" value="1"/>
</dbReference>
<evidence type="ECO:0000256" key="3">
    <source>
        <dbReference type="ARBA" id="ARBA00023001"/>
    </source>
</evidence>
<dbReference type="Gene3D" id="2.60.120.260">
    <property type="entry name" value="Galactose-binding domain-like"/>
    <property type="match status" value="1"/>
</dbReference>
<evidence type="ECO:0000256" key="1">
    <source>
        <dbReference type="ARBA" id="ARBA00005641"/>
    </source>
</evidence>
<dbReference type="SUPFAM" id="SSF49785">
    <property type="entry name" value="Galactose-binding domain-like"/>
    <property type="match status" value="1"/>
</dbReference>
<evidence type="ECO:0000256" key="6">
    <source>
        <dbReference type="ARBA" id="ARBA00023326"/>
    </source>
</evidence>
<dbReference type="PROSITE" id="PS51175">
    <property type="entry name" value="CBM6"/>
    <property type="match status" value="1"/>
</dbReference>
<comment type="caution">
    <text evidence="9">The sequence shown here is derived from an EMBL/GenBank/DDBJ whole genome shotgun (WGS) entry which is preliminary data.</text>
</comment>
<dbReference type="InterPro" id="IPR001547">
    <property type="entry name" value="Glyco_hydro_5"/>
</dbReference>
<sequence length="599" mass="67724">MAKQLHARAWLLLLLGWISIIHANAQGYLKADGKKIVNGQGEEVILRGMGLGGWMLQEGYMLRTGDVAGQQHVIRAKIQELIGPEKTADFYSAWLSNHTRKVDIDSMAAWGFNSVRLAMHYNLYTLPVEQEPVKGQNTWLEQGFAMTDSLLAWCKANNMYLILDLHAAPGGQGNDLNISDRDPNLPSLWESEENQQKTVALWRKLAERYADEPWLGAYDIINEPNWGFTDPADKNGCNEKQNEPLRKLMVDITKAIREVDQKHIIIIEGNCWGNNYSGVLPTWDNNMVLSFHKYWNYNNQEAIQGWLEHRDKYNVPIWLGETGENSNVWFTQAISLVERNGIGWCWWPLKKMGFNNPLEVKVDPGYQKILDFWKGKGPKPEAAEAYQALMQQAENTKLENCLYHKGVVDAMFRQVQTTETKPFNSNAVTAGTTLHAVDYDLGRNGYAYFDKDTANYYISTGGGRTPWNKGHVYRNDGVDIEDGPDGYYVSSFEEGEWLQYTLTVPKKGNYHLRLWVAADHKNGKVAVLPNGTETPKAIAVPNTGGTENWQAVHIENVPLMQGKNVLRVRAVSGEFNLRSIQFEKGGKAVKRKSGLKSGK</sequence>
<keyword evidence="3" id="KW-0136">Cellulose degradation</keyword>
<accession>A0ABT3REH9</accession>
<evidence type="ECO:0000313" key="9">
    <source>
        <dbReference type="EMBL" id="MCX2739921.1"/>
    </source>
</evidence>
<dbReference type="InterPro" id="IPR005084">
    <property type="entry name" value="CBM6"/>
</dbReference>
<evidence type="ECO:0000259" key="8">
    <source>
        <dbReference type="PROSITE" id="PS51175"/>
    </source>
</evidence>
<dbReference type="Pfam" id="PF00150">
    <property type="entry name" value="Cellulase"/>
    <property type="match status" value="1"/>
</dbReference>
<protein>
    <submittedName>
        <fullName evidence="9">Cellulase family glycosylhydrolase</fullName>
    </submittedName>
</protein>
<keyword evidence="6" id="KW-0624">Polysaccharide degradation</keyword>
<keyword evidence="10" id="KW-1185">Reference proteome</keyword>
<comment type="similarity">
    <text evidence="1 7">Belongs to the glycosyl hydrolase 5 (cellulase A) family.</text>
</comment>
<evidence type="ECO:0000256" key="4">
    <source>
        <dbReference type="ARBA" id="ARBA00023277"/>
    </source>
</evidence>
<reference evidence="9 10" key="1">
    <citation type="submission" date="2022-11" db="EMBL/GenBank/DDBJ databases">
        <title>The characterization of three novel Bacteroidetes species and genomic analysis of their roles in tidal elemental geochemical cycles.</title>
        <authorList>
            <person name="Ma K.-J."/>
        </authorList>
    </citation>
    <scope>NUCLEOTIDE SEQUENCE [LARGE SCALE GENOMIC DNA]</scope>
    <source>
        <strain evidence="9 10">M82</strain>
    </source>
</reference>
<keyword evidence="4" id="KW-0119">Carbohydrate metabolism</keyword>
<dbReference type="PANTHER" id="PTHR31297:SF41">
    <property type="entry name" value="ENDOGLUCANASE, PUTATIVE (AFU_ORTHOLOGUE AFUA_5G01830)-RELATED"/>
    <property type="match status" value="1"/>
</dbReference>
<dbReference type="PANTHER" id="PTHR31297">
    <property type="entry name" value="GLUCAN ENDO-1,6-BETA-GLUCOSIDASE B"/>
    <property type="match status" value="1"/>
</dbReference>
<dbReference type="InterPro" id="IPR017853">
    <property type="entry name" value="GH"/>
</dbReference>
<name>A0ABT3REH9_9BACT</name>
<gene>
    <name evidence="9" type="ORF">OO017_08200</name>
</gene>
<dbReference type="EMBL" id="JAPFQO010000004">
    <property type="protein sequence ID" value="MCX2739921.1"/>
    <property type="molecule type" value="Genomic_DNA"/>
</dbReference>
<dbReference type="RefSeq" id="WP_266051988.1">
    <property type="nucleotide sequence ID" value="NZ_JAPFQO010000004.1"/>
</dbReference>
<evidence type="ECO:0000313" key="10">
    <source>
        <dbReference type="Proteomes" id="UP001207228"/>
    </source>
</evidence>
<evidence type="ECO:0000256" key="5">
    <source>
        <dbReference type="ARBA" id="ARBA00023295"/>
    </source>
</evidence>
<feature type="domain" description="CBM6" evidence="8">
    <location>
        <begin position="450"/>
        <end position="583"/>
    </location>
</feature>
<keyword evidence="5 7" id="KW-0326">Glycosidase</keyword>
<dbReference type="Gene3D" id="3.20.20.80">
    <property type="entry name" value="Glycosidases"/>
    <property type="match status" value="1"/>
</dbReference>